<keyword evidence="4" id="KW-0548">Nucleotidyltransferase</keyword>
<evidence type="ECO:0000259" key="3">
    <source>
        <dbReference type="PROSITE" id="PS50878"/>
    </source>
</evidence>
<protein>
    <submittedName>
        <fullName evidence="4">Reverse transcriptase domain-containing protein</fullName>
    </submittedName>
</protein>
<dbReference type="CDD" id="cd01651">
    <property type="entry name" value="RT_G2_intron"/>
    <property type="match status" value="1"/>
</dbReference>
<organism evidence="4 5">
    <name type="scientific">Negadavirga shengliensis</name>
    <dbReference type="NCBI Taxonomy" id="1389218"/>
    <lineage>
        <taxon>Bacteria</taxon>
        <taxon>Pseudomonadati</taxon>
        <taxon>Bacteroidota</taxon>
        <taxon>Cytophagia</taxon>
        <taxon>Cytophagales</taxon>
        <taxon>Cyclobacteriaceae</taxon>
        <taxon>Negadavirga</taxon>
    </lineage>
</organism>
<dbReference type="RefSeq" id="WP_377061783.1">
    <property type="nucleotide sequence ID" value="NZ_JBHSJJ010000002.1"/>
</dbReference>
<feature type="domain" description="Reverse transcriptase" evidence="3">
    <location>
        <begin position="38"/>
        <end position="237"/>
    </location>
</feature>
<dbReference type="Pfam" id="PF00078">
    <property type="entry name" value="RVT_1"/>
    <property type="match status" value="1"/>
</dbReference>
<feature type="compositionally biased region" description="Polar residues" evidence="2">
    <location>
        <begin position="185"/>
        <end position="213"/>
    </location>
</feature>
<reference evidence="5" key="1">
    <citation type="journal article" date="2019" name="Int. J. Syst. Evol. Microbiol.">
        <title>The Global Catalogue of Microorganisms (GCM) 10K type strain sequencing project: providing services to taxonomists for standard genome sequencing and annotation.</title>
        <authorList>
            <consortium name="The Broad Institute Genomics Platform"/>
            <consortium name="The Broad Institute Genome Sequencing Center for Infectious Disease"/>
            <person name="Wu L."/>
            <person name="Ma J."/>
        </authorList>
    </citation>
    <scope>NUCLEOTIDE SEQUENCE [LARGE SCALE GENOMIC DNA]</scope>
    <source>
        <strain evidence="5">CGMCC 4.7466</strain>
    </source>
</reference>
<dbReference type="PANTHER" id="PTHR34047:SF8">
    <property type="entry name" value="PROTEIN YKFC"/>
    <property type="match status" value="1"/>
</dbReference>
<dbReference type="PROSITE" id="PS50878">
    <property type="entry name" value="RT_POL"/>
    <property type="match status" value="1"/>
</dbReference>
<evidence type="ECO:0000313" key="5">
    <source>
        <dbReference type="Proteomes" id="UP001595818"/>
    </source>
</evidence>
<feature type="region of interest" description="Disordered" evidence="2">
    <location>
        <begin position="173"/>
        <end position="237"/>
    </location>
</feature>
<dbReference type="GO" id="GO:0003964">
    <property type="term" value="F:RNA-directed DNA polymerase activity"/>
    <property type="evidence" value="ECO:0007669"/>
    <property type="project" value="UniProtKB-KW"/>
</dbReference>
<evidence type="ECO:0000313" key="4">
    <source>
        <dbReference type="EMBL" id="MFC4870854.1"/>
    </source>
</evidence>
<comment type="similarity">
    <text evidence="1">Belongs to the bacterial reverse transcriptase family.</text>
</comment>
<dbReference type="PANTHER" id="PTHR34047">
    <property type="entry name" value="NUCLEAR INTRON MATURASE 1, MITOCHONDRIAL-RELATED"/>
    <property type="match status" value="1"/>
</dbReference>
<gene>
    <name evidence="4" type="ORF">ACFPFU_04090</name>
</gene>
<accession>A0ABV9SWX9</accession>
<name>A0ABV9SWX9_9BACT</name>
<comment type="caution">
    <text evidence="4">The sequence shown here is derived from an EMBL/GenBank/DDBJ whole genome shotgun (WGS) entry which is preliminary data.</text>
</comment>
<dbReference type="InterPro" id="IPR043502">
    <property type="entry name" value="DNA/RNA_pol_sf"/>
</dbReference>
<sequence>MLREAWKKVRANAGSPGIDGAGLKDIEAYGIDAYLTEIGEELRKRTYRPKAVKRVMIPKANGGMRPLGIPTIKDRIVQTVRKMILEPIFEADFEESSHGFRPKRDAKGAMRMIRENLANGKTEVFDADLSRYFDTISHEKLMTALKLRIMAPRMLDLIKGWLKVPVFEDGQFKGGKEQKMGTPQGGTISPSGQHLPASSGQDSQQYKKSVSQVRSKDSEICGRLCPDGQKPARGSEG</sequence>
<proteinExistence type="inferred from homology"/>
<dbReference type="Proteomes" id="UP001595818">
    <property type="component" value="Unassembled WGS sequence"/>
</dbReference>
<evidence type="ECO:0000256" key="2">
    <source>
        <dbReference type="SAM" id="MobiDB-lite"/>
    </source>
</evidence>
<dbReference type="InterPro" id="IPR000477">
    <property type="entry name" value="RT_dom"/>
</dbReference>
<dbReference type="SUPFAM" id="SSF56672">
    <property type="entry name" value="DNA/RNA polymerases"/>
    <property type="match status" value="1"/>
</dbReference>
<dbReference type="EMBL" id="JBHSJJ010000002">
    <property type="protein sequence ID" value="MFC4870854.1"/>
    <property type="molecule type" value="Genomic_DNA"/>
</dbReference>
<evidence type="ECO:0000256" key="1">
    <source>
        <dbReference type="ARBA" id="ARBA00034120"/>
    </source>
</evidence>
<keyword evidence="4" id="KW-0695">RNA-directed DNA polymerase</keyword>
<keyword evidence="5" id="KW-1185">Reference proteome</keyword>
<dbReference type="InterPro" id="IPR051083">
    <property type="entry name" value="GrpII_Intron_Splice-Mob/Def"/>
</dbReference>
<keyword evidence="4" id="KW-0808">Transferase</keyword>